<evidence type="ECO:0000313" key="7">
    <source>
        <dbReference type="EMBL" id="KAK5955946.1"/>
    </source>
</evidence>
<evidence type="ECO:0000313" key="8">
    <source>
        <dbReference type="Proteomes" id="UP001316803"/>
    </source>
</evidence>
<dbReference type="InterPro" id="IPR011701">
    <property type="entry name" value="MFS"/>
</dbReference>
<feature type="domain" description="Major facilitator superfamily (MFS) profile" evidence="6">
    <location>
        <begin position="84"/>
        <end position="549"/>
    </location>
</feature>
<evidence type="ECO:0000256" key="3">
    <source>
        <dbReference type="ARBA" id="ARBA00022989"/>
    </source>
</evidence>
<keyword evidence="4 5" id="KW-0472">Membrane</keyword>
<feature type="transmembrane region" description="Helical" evidence="5">
    <location>
        <begin position="278"/>
        <end position="298"/>
    </location>
</feature>
<feature type="transmembrane region" description="Helical" evidence="5">
    <location>
        <begin position="84"/>
        <end position="107"/>
    </location>
</feature>
<feature type="transmembrane region" description="Helical" evidence="5">
    <location>
        <begin position="119"/>
        <end position="140"/>
    </location>
</feature>
<feature type="transmembrane region" description="Helical" evidence="5">
    <location>
        <begin position="350"/>
        <end position="375"/>
    </location>
</feature>
<dbReference type="Proteomes" id="UP001316803">
    <property type="component" value="Unassembled WGS sequence"/>
</dbReference>
<evidence type="ECO:0000256" key="4">
    <source>
        <dbReference type="ARBA" id="ARBA00023136"/>
    </source>
</evidence>
<dbReference type="PANTHER" id="PTHR42718:SF27">
    <property type="entry name" value="TRANSPORTER, PUTATIVE-RELATED"/>
    <property type="match status" value="1"/>
</dbReference>
<name>A0AAN8FCT8_9EURO</name>
<feature type="transmembrane region" description="Helical" evidence="5">
    <location>
        <begin position="179"/>
        <end position="196"/>
    </location>
</feature>
<evidence type="ECO:0000259" key="6">
    <source>
        <dbReference type="PROSITE" id="PS50850"/>
    </source>
</evidence>
<evidence type="ECO:0000256" key="2">
    <source>
        <dbReference type="ARBA" id="ARBA00022692"/>
    </source>
</evidence>
<comment type="caution">
    <text evidence="7">The sequence shown here is derived from an EMBL/GenBank/DDBJ whole genome shotgun (WGS) entry which is preliminary data.</text>
</comment>
<sequence length="556" mass="59659">MTITDSFKLQDTVHTGDITYNANRLSRDTASRLGKGIRLGSSRENQDTAIQRAESVSDAQSAEANAADDAQTTIPVKAARANLIIFQVSLINFLTSVSTGMVTVGLPQIASDLRLAEKLYLWPSSVFGLTAGAAMLPAGAIADVIGPRSMELVGVTLLGAFTLSCGLTSTGIQFVMFRAFQGVAIAMHLPCSVSLVTRYVPSGKRRNIGFACLGLSMPLGFSVGLVLGGVLIDTIGWRVGFYIAGAIMLVQAGVSSRIIPADVRPENVLSKLKTDIDWVGATIACGGLAMLSYVLAILSTDSNNMKDSSAIAMLTISVVLLVVFPFWMWHQEKHGRPALIPNYLWKNKTFSCVCALTVLTWGVMNSMELFASLYFQEVQEFSALQASLRILPSLIVGVILNLTTGYFVDRVPAFWLVIVSTTLAAGAPLLMALIDPHWIYWKGAFFAQVLAPIAGDVLFTVGLIVVSEVFPEKTQGLAGAVFNTVGYFGMSLGLNSMQVVSLLVTKGTQYRDKSSPAALLQGYQASFWAMFGMTVFCILLCVVGLRNVGKVGLKRD</sequence>
<dbReference type="PANTHER" id="PTHR42718">
    <property type="entry name" value="MAJOR FACILITATOR SUPERFAMILY MULTIDRUG TRANSPORTER MFSC"/>
    <property type="match status" value="1"/>
</dbReference>
<feature type="transmembrane region" description="Helical" evidence="5">
    <location>
        <begin position="310"/>
        <end position="330"/>
    </location>
</feature>
<dbReference type="GO" id="GO:0016020">
    <property type="term" value="C:membrane"/>
    <property type="evidence" value="ECO:0007669"/>
    <property type="project" value="UniProtKB-SubCell"/>
</dbReference>
<feature type="transmembrane region" description="Helical" evidence="5">
    <location>
        <begin position="485"/>
        <end position="504"/>
    </location>
</feature>
<keyword evidence="3 5" id="KW-1133">Transmembrane helix</keyword>
<evidence type="ECO:0000256" key="1">
    <source>
        <dbReference type="ARBA" id="ARBA00004141"/>
    </source>
</evidence>
<feature type="transmembrane region" description="Helical" evidence="5">
    <location>
        <begin position="239"/>
        <end position="258"/>
    </location>
</feature>
<dbReference type="AlphaFoldDB" id="A0AAN8FCT8"/>
<keyword evidence="2 5" id="KW-0812">Transmembrane</keyword>
<comment type="subcellular location">
    <subcellularLocation>
        <location evidence="1">Membrane</location>
        <topology evidence="1">Multi-pass membrane protein</topology>
    </subcellularLocation>
</comment>
<dbReference type="GO" id="GO:0022857">
    <property type="term" value="F:transmembrane transporter activity"/>
    <property type="evidence" value="ECO:0007669"/>
    <property type="project" value="InterPro"/>
</dbReference>
<accession>A0AAN8FCT8</accession>
<dbReference type="InterPro" id="IPR036259">
    <property type="entry name" value="MFS_trans_sf"/>
</dbReference>
<dbReference type="InterPro" id="IPR020846">
    <property type="entry name" value="MFS_dom"/>
</dbReference>
<dbReference type="Pfam" id="PF07690">
    <property type="entry name" value="MFS_1"/>
    <property type="match status" value="1"/>
</dbReference>
<gene>
    <name evidence="7" type="ORF">OHC33_002519</name>
</gene>
<protein>
    <recommendedName>
        <fullName evidence="6">Major facilitator superfamily (MFS) profile domain-containing protein</fullName>
    </recommendedName>
</protein>
<reference evidence="7 8" key="1">
    <citation type="submission" date="2022-12" db="EMBL/GenBank/DDBJ databases">
        <title>Genomic features and morphological characterization of a novel Knufia sp. strain isolated from spacecraft assembly facility.</title>
        <authorList>
            <person name="Teixeira M."/>
            <person name="Chander A.M."/>
            <person name="Stajich J.E."/>
            <person name="Venkateswaran K."/>
        </authorList>
    </citation>
    <scope>NUCLEOTIDE SEQUENCE [LARGE SCALE GENOMIC DNA]</scope>
    <source>
        <strain evidence="7 8">FJI-L2-BK-P2</strain>
    </source>
</reference>
<dbReference type="Gene3D" id="1.20.1720.10">
    <property type="entry name" value="Multidrug resistance protein D"/>
    <property type="match status" value="1"/>
</dbReference>
<keyword evidence="8" id="KW-1185">Reference proteome</keyword>
<evidence type="ECO:0000256" key="5">
    <source>
        <dbReference type="SAM" id="Phobius"/>
    </source>
</evidence>
<feature type="transmembrane region" description="Helical" evidence="5">
    <location>
        <begin position="387"/>
        <end position="407"/>
    </location>
</feature>
<dbReference type="EMBL" id="JAKLMC020000005">
    <property type="protein sequence ID" value="KAK5955946.1"/>
    <property type="molecule type" value="Genomic_DNA"/>
</dbReference>
<dbReference type="SUPFAM" id="SSF103473">
    <property type="entry name" value="MFS general substrate transporter"/>
    <property type="match status" value="1"/>
</dbReference>
<dbReference type="PROSITE" id="PS50850">
    <property type="entry name" value="MFS"/>
    <property type="match status" value="1"/>
</dbReference>
<feature type="transmembrane region" description="Helical" evidence="5">
    <location>
        <begin position="445"/>
        <end position="465"/>
    </location>
</feature>
<dbReference type="Gene3D" id="1.20.1250.20">
    <property type="entry name" value="MFS general substrate transporter like domains"/>
    <property type="match status" value="1"/>
</dbReference>
<organism evidence="7 8">
    <name type="scientific">Knufia fluminis</name>
    <dbReference type="NCBI Taxonomy" id="191047"/>
    <lineage>
        <taxon>Eukaryota</taxon>
        <taxon>Fungi</taxon>
        <taxon>Dikarya</taxon>
        <taxon>Ascomycota</taxon>
        <taxon>Pezizomycotina</taxon>
        <taxon>Eurotiomycetes</taxon>
        <taxon>Chaetothyriomycetidae</taxon>
        <taxon>Chaetothyriales</taxon>
        <taxon>Trichomeriaceae</taxon>
        <taxon>Knufia</taxon>
    </lineage>
</organism>
<feature type="transmembrane region" description="Helical" evidence="5">
    <location>
        <begin position="525"/>
        <end position="545"/>
    </location>
</feature>
<feature type="transmembrane region" description="Helical" evidence="5">
    <location>
        <begin position="413"/>
        <end position="433"/>
    </location>
</feature>
<feature type="transmembrane region" description="Helical" evidence="5">
    <location>
        <begin position="152"/>
        <end position="172"/>
    </location>
</feature>
<proteinExistence type="predicted"/>
<feature type="transmembrane region" description="Helical" evidence="5">
    <location>
        <begin position="208"/>
        <end position="232"/>
    </location>
</feature>